<comment type="caution">
    <text evidence="1">The sequence shown here is derived from an EMBL/GenBank/DDBJ whole genome shotgun (WGS) entry which is preliminary data.</text>
</comment>
<accession>A0ABU1J7N6</accession>
<dbReference type="GO" id="GO:0003677">
    <property type="term" value="F:DNA binding"/>
    <property type="evidence" value="ECO:0007669"/>
    <property type="project" value="UniProtKB-KW"/>
</dbReference>
<dbReference type="Proteomes" id="UP001185069">
    <property type="component" value="Unassembled WGS sequence"/>
</dbReference>
<dbReference type="InterPro" id="IPR038056">
    <property type="entry name" value="YjbR-like_sf"/>
</dbReference>
<sequence>MAHPRMYDDDDPVLARVREVALAFPEAVERESHGRPTFRAGESGKVFGYFGHGQSGRPRPASILVLAEPAEHAALLADDRFYLPSYLASAGWLGLDFAAAEVDWQEVAELLDGSYRMVANARLLAVLDATGGPARSPDSRGRT</sequence>
<evidence type="ECO:0000313" key="1">
    <source>
        <dbReference type="EMBL" id="MDR6268378.1"/>
    </source>
</evidence>
<keyword evidence="1" id="KW-0238">DNA-binding</keyword>
<dbReference type="EMBL" id="JAVDQF010000001">
    <property type="protein sequence ID" value="MDR6268378.1"/>
    <property type="molecule type" value="Genomic_DNA"/>
</dbReference>
<protein>
    <submittedName>
        <fullName evidence="1">DNA-binding protein (MmcQ/YjbR family)</fullName>
    </submittedName>
</protein>
<keyword evidence="2" id="KW-1185">Reference proteome</keyword>
<dbReference type="RefSeq" id="WP_309796028.1">
    <property type="nucleotide sequence ID" value="NZ_BAAAHY010000006.1"/>
</dbReference>
<dbReference type="InterPro" id="IPR058532">
    <property type="entry name" value="YjbR/MT2646/Rv2570-like"/>
</dbReference>
<dbReference type="SUPFAM" id="SSF142906">
    <property type="entry name" value="YjbR-like"/>
    <property type="match status" value="1"/>
</dbReference>
<organism evidence="1 2">
    <name type="scientific">Arthrobacter russicus</name>
    <dbReference type="NCBI Taxonomy" id="172040"/>
    <lineage>
        <taxon>Bacteria</taxon>
        <taxon>Bacillati</taxon>
        <taxon>Actinomycetota</taxon>
        <taxon>Actinomycetes</taxon>
        <taxon>Micrococcales</taxon>
        <taxon>Micrococcaceae</taxon>
        <taxon>Arthrobacter</taxon>
    </lineage>
</organism>
<name>A0ABU1J7N6_9MICC</name>
<reference evidence="1 2" key="1">
    <citation type="submission" date="2023-07" db="EMBL/GenBank/DDBJ databases">
        <title>Sequencing the genomes of 1000 actinobacteria strains.</title>
        <authorList>
            <person name="Klenk H.-P."/>
        </authorList>
    </citation>
    <scope>NUCLEOTIDE SEQUENCE [LARGE SCALE GENOMIC DNA]</scope>
    <source>
        <strain evidence="1 2">DSM 14555</strain>
    </source>
</reference>
<dbReference type="Gene3D" id="3.90.1150.30">
    <property type="match status" value="1"/>
</dbReference>
<evidence type="ECO:0000313" key="2">
    <source>
        <dbReference type="Proteomes" id="UP001185069"/>
    </source>
</evidence>
<gene>
    <name evidence="1" type="ORF">JOE69_000616</name>
</gene>
<proteinExistence type="predicted"/>
<dbReference type="Pfam" id="PF04237">
    <property type="entry name" value="YjbR"/>
    <property type="match status" value="1"/>
</dbReference>